<evidence type="ECO:0000256" key="1">
    <source>
        <dbReference type="ARBA" id="ARBA00004418"/>
    </source>
</evidence>
<dbReference type="Proteomes" id="UP000321769">
    <property type="component" value="Unassembled WGS sequence"/>
</dbReference>
<gene>
    <name evidence="7" type="ORF">AFL01nite_04050</name>
</gene>
<dbReference type="Gene3D" id="2.70.98.70">
    <property type="match status" value="1"/>
</dbReference>
<keyword evidence="8" id="KW-1185">Reference proteome</keyword>
<organism evidence="7 8">
    <name type="scientific">Aeromicrobium flavum</name>
    <dbReference type="NCBI Taxonomy" id="416568"/>
    <lineage>
        <taxon>Bacteria</taxon>
        <taxon>Bacillati</taxon>
        <taxon>Actinomycetota</taxon>
        <taxon>Actinomycetes</taxon>
        <taxon>Propionibacteriales</taxon>
        <taxon>Nocardioidaceae</taxon>
        <taxon>Aeromicrobium</taxon>
    </lineage>
</organism>
<feature type="signal peptide" evidence="5">
    <location>
        <begin position="1"/>
        <end position="20"/>
    </location>
</feature>
<comment type="subcellular location">
    <subcellularLocation>
        <location evidence="1">Periplasm</location>
    </subcellularLocation>
</comment>
<proteinExistence type="predicted"/>
<dbReference type="Gene3D" id="1.50.10.100">
    <property type="entry name" value="Chondroitin AC/alginate lyase"/>
    <property type="match status" value="1"/>
</dbReference>
<dbReference type="GO" id="GO:0042597">
    <property type="term" value="C:periplasmic space"/>
    <property type="evidence" value="ECO:0007669"/>
    <property type="project" value="UniProtKB-SubCell"/>
</dbReference>
<evidence type="ECO:0000256" key="2">
    <source>
        <dbReference type="ARBA" id="ARBA00022729"/>
    </source>
</evidence>
<protein>
    <recommendedName>
        <fullName evidence="6">Heparinase II/III-like C-terminal domain-containing protein</fullName>
    </recommendedName>
</protein>
<evidence type="ECO:0000313" key="7">
    <source>
        <dbReference type="EMBL" id="GEO88078.1"/>
    </source>
</evidence>
<comment type="caution">
    <text evidence="7">The sequence shown here is derived from an EMBL/GenBank/DDBJ whole genome shotgun (WGS) entry which is preliminary data.</text>
</comment>
<feature type="chain" id="PRO_5022190579" description="Heparinase II/III-like C-terminal domain-containing protein" evidence="5">
    <location>
        <begin position="21"/>
        <end position="594"/>
    </location>
</feature>
<name>A0A512HRJ7_9ACTN</name>
<sequence>MLLALAVMMSILVAPPAAHAAPTPSASLCDHSWSGLVPHNSLEDIRAGYFTGPPFERYRVAVGGDVDWTLDPYHSLSWRMWLDTLGWAGPLIDSYDRTGNRTDLALAMAYARDYVRDQPMSAETPDRPVLQQTARRLQFLGCLYERDPKPWISEAMAGTVDFLAANWAGLYNHGLDQDHAIVMAGCVLGRDDWIELGRKRLSTILPVSIDGEGATNEQSTAYARYTYLRWLAAARTIRTCGLPPLPGLAERLEKNHAFIAHATKPDGLVAPIGDTYPTDKGHQPAAALSLSGAWVKNGWAFGRSSWNAKDDPSHFSLRFGPARELHGHPDHGSVTLYANGSPVITEPGSIGYTSPLRVWFQRSPEAKNVLMVGNNSCSVSRRADLESGTRSRWRDRYVVRTPHCNGVVARRTVAYTRATGSLLVDDFTSRQKKAQTRQQLWHLVPGTKVSVHRSHQYRTTVKLTMPNGSTARLVTTSIRRGASARAATKYATARTTLVKAKRSLRAAVRADASAATKKARKAKVKKATARVRKTRLAAKRLEDRSALRVSVVTGRTNPYQGWVSAGSGKAVPAPVVIVSQSAKATNLRTTIAPE</sequence>
<accession>A0A512HRJ7</accession>
<dbReference type="EMBL" id="BJZQ01000001">
    <property type="protein sequence ID" value="GEO88078.1"/>
    <property type="molecule type" value="Genomic_DNA"/>
</dbReference>
<feature type="domain" description="Heparinase II/III-like C-terminal" evidence="6">
    <location>
        <begin position="312"/>
        <end position="468"/>
    </location>
</feature>
<evidence type="ECO:0000256" key="3">
    <source>
        <dbReference type="ARBA" id="ARBA00022764"/>
    </source>
</evidence>
<dbReference type="PANTHER" id="PTHR39210">
    <property type="entry name" value="HEPARIN-SULFATE LYASE"/>
    <property type="match status" value="1"/>
</dbReference>
<keyword evidence="4" id="KW-0456">Lyase</keyword>
<dbReference type="Pfam" id="PF07940">
    <property type="entry name" value="Hepar_II_III_C"/>
    <property type="match status" value="1"/>
</dbReference>
<keyword evidence="2 5" id="KW-0732">Signal</keyword>
<keyword evidence="3" id="KW-0574">Periplasm</keyword>
<evidence type="ECO:0000256" key="5">
    <source>
        <dbReference type="SAM" id="SignalP"/>
    </source>
</evidence>
<evidence type="ECO:0000313" key="8">
    <source>
        <dbReference type="Proteomes" id="UP000321769"/>
    </source>
</evidence>
<evidence type="ECO:0000259" key="6">
    <source>
        <dbReference type="Pfam" id="PF07940"/>
    </source>
</evidence>
<dbReference type="SUPFAM" id="SSF48230">
    <property type="entry name" value="Chondroitin AC/alginate lyase"/>
    <property type="match status" value="1"/>
</dbReference>
<dbReference type="GO" id="GO:0016829">
    <property type="term" value="F:lyase activity"/>
    <property type="evidence" value="ECO:0007669"/>
    <property type="project" value="UniProtKB-KW"/>
</dbReference>
<dbReference type="PANTHER" id="PTHR39210:SF1">
    <property type="entry name" value="HEPARIN-SULFATE LYASE"/>
    <property type="match status" value="1"/>
</dbReference>
<dbReference type="InterPro" id="IPR012480">
    <property type="entry name" value="Hepar_II_III_C"/>
</dbReference>
<dbReference type="AlphaFoldDB" id="A0A512HRJ7"/>
<reference evidence="7 8" key="1">
    <citation type="submission" date="2019-07" db="EMBL/GenBank/DDBJ databases">
        <title>Whole genome shotgun sequence of Aeromicrobium flavum NBRC 107625.</title>
        <authorList>
            <person name="Hosoyama A."/>
            <person name="Uohara A."/>
            <person name="Ohji S."/>
            <person name="Ichikawa N."/>
        </authorList>
    </citation>
    <scope>NUCLEOTIDE SEQUENCE [LARGE SCALE GENOMIC DNA]</scope>
    <source>
        <strain evidence="7 8">NBRC 107625</strain>
    </source>
</reference>
<dbReference type="InterPro" id="IPR008929">
    <property type="entry name" value="Chondroitin_lyas"/>
</dbReference>
<evidence type="ECO:0000256" key="4">
    <source>
        <dbReference type="ARBA" id="ARBA00023239"/>
    </source>
</evidence>